<proteinExistence type="predicted"/>
<dbReference type="Gene3D" id="3.20.20.370">
    <property type="entry name" value="Glycoside hydrolase/deacetylase"/>
    <property type="match status" value="1"/>
</dbReference>
<evidence type="ECO:0000256" key="1">
    <source>
        <dbReference type="ARBA" id="ARBA00004613"/>
    </source>
</evidence>
<sequence>MKKLYPFKQKLEKSIIYLIEKIGYIINPIILNFKNQKNKLLIFYFHGIYRNEAEKNLNHVDPQNNLTVRQFTDFIEYFLRNNYHFIKPEDLSTGLPDNKPCIMLTFDDGYFNNTLAIEILNKYKIPATFFITTKNILENKSYWWDAIYKFRSKEGKNLDEIRKEQNYLKGFKHSFIENYISENFGIDSFEPWSDIDRPLNIKELKEISTNPYVTIGNHTDNHSILTNYSSEEIKKELSLSNKILFDLTGINPSTVAFPNGNFNNEVLEITQELGFQFAFTVINKLNPLPNINIDHPLICLNRFMAQTGNIKRYGSLNRLGYTPDLLYSDIKKRLLFKRKMQELAR</sequence>
<comment type="subcellular location">
    <subcellularLocation>
        <location evidence="1">Secreted</location>
    </subcellularLocation>
</comment>
<dbReference type="InterPro" id="IPR011330">
    <property type="entry name" value="Glyco_hydro/deAcase_b/a-brl"/>
</dbReference>
<dbReference type="OrthoDB" id="9778320at2"/>
<dbReference type="EMBL" id="RJJR01000005">
    <property type="protein sequence ID" value="RNI37476.1"/>
    <property type="molecule type" value="Genomic_DNA"/>
</dbReference>
<protein>
    <submittedName>
        <fullName evidence="4">Polysaccharide deacetylase family protein</fullName>
    </submittedName>
</protein>
<feature type="domain" description="NodB homology" evidence="3">
    <location>
        <begin position="100"/>
        <end position="345"/>
    </location>
</feature>
<dbReference type="InterPro" id="IPR002509">
    <property type="entry name" value="NODB_dom"/>
</dbReference>
<dbReference type="GO" id="GO:0005576">
    <property type="term" value="C:extracellular region"/>
    <property type="evidence" value="ECO:0007669"/>
    <property type="project" value="UniProtKB-SubCell"/>
</dbReference>
<dbReference type="SUPFAM" id="SSF88713">
    <property type="entry name" value="Glycoside hydrolase/deacetylase"/>
    <property type="match status" value="1"/>
</dbReference>
<dbReference type="PANTHER" id="PTHR34216">
    <property type="match status" value="1"/>
</dbReference>
<dbReference type="CDD" id="cd10918">
    <property type="entry name" value="CE4_NodB_like_5s_6s"/>
    <property type="match status" value="1"/>
</dbReference>
<keyword evidence="2" id="KW-0732">Signal</keyword>
<dbReference type="RefSeq" id="WP_123120318.1">
    <property type="nucleotide sequence ID" value="NZ_RJJR01000005.1"/>
</dbReference>
<dbReference type="AlphaFoldDB" id="A0A3M9NI55"/>
<dbReference type="Proteomes" id="UP000267223">
    <property type="component" value="Unassembled WGS sequence"/>
</dbReference>
<evidence type="ECO:0000256" key="2">
    <source>
        <dbReference type="ARBA" id="ARBA00022729"/>
    </source>
</evidence>
<dbReference type="PROSITE" id="PS51677">
    <property type="entry name" value="NODB"/>
    <property type="match status" value="1"/>
</dbReference>
<organism evidence="4 5">
    <name type="scientific">Hanamia caeni</name>
    <dbReference type="NCBI Taxonomy" id="2294116"/>
    <lineage>
        <taxon>Bacteria</taxon>
        <taxon>Pseudomonadati</taxon>
        <taxon>Bacteroidota</taxon>
        <taxon>Chitinophagia</taxon>
        <taxon>Chitinophagales</taxon>
        <taxon>Chitinophagaceae</taxon>
        <taxon>Hanamia</taxon>
    </lineage>
</organism>
<evidence type="ECO:0000313" key="4">
    <source>
        <dbReference type="EMBL" id="RNI37476.1"/>
    </source>
</evidence>
<keyword evidence="5" id="KW-1185">Reference proteome</keyword>
<evidence type="ECO:0000259" key="3">
    <source>
        <dbReference type="PROSITE" id="PS51677"/>
    </source>
</evidence>
<name>A0A3M9NI55_9BACT</name>
<dbReference type="Pfam" id="PF01522">
    <property type="entry name" value="Polysacc_deac_1"/>
    <property type="match status" value="1"/>
</dbReference>
<dbReference type="GO" id="GO:0005975">
    <property type="term" value="P:carbohydrate metabolic process"/>
    <property type="evidence" value="ECO:0007669"/>
    <property type="project" value="InterPro"/>
</dbReference>
<comment type="caution">
    <text evidence="4">The sequence shown here is derived from an EMBL/GenBank/DDBJ whole genome shotgun (WGS) entry which is preliminary data.</text>
</comment>
<gene>
    <name evidence="4" type="ORF">EFY79_08770</name>
</gene>
<dbReference type="PANTHER" id="PTHR34216:SF3">
    <property type="entry name" value="POLY-BETA-1,6-N-ACETYL-D-GLUCOSAMINE N-DEACETYLASE"/>
    <property type="match status" value="1"/>
</dbReference>
<reference evidence="4 5" key="1">
    <citation type="submission" date="2018-11" db="EMBL/GenBank/DDBJ databases">
        <title>Draft genome sequence of Ferruginibacter sp. BO-59.</title>
        <authorList>
            <person name="Im W.T."/>
        </authorList>
    </citation>
    <scope>NUCLEOTIDE SEQUENCE [LARGE SCALE GENOMIC DNA]</scope>
    <source>
        <strain evidence="4 5">BO-59</strain>
    </source>
</reference>
<accession>A0A3M9NI55</accession>
<evidence type="ECO:0000313" key="5">
    <source>
        <dbReference type="Proteomes" id="UP000267223"/>
    </source>
</evidence>
<dbReference type="InterPro" id="IPR051398">
    <property type="entry name" value="Polysacch_Deacetylase"/>
</dbReference>
<dbReference type="GO" id="GO:0016810">
    <property type="term" value="F:hydrolase activity, acting on carbon-nitrogen (but not peptide) bonds"/>
    <property type="evidence" value="ECO:0007669"/>
    <property type="project" value="InterPro"/>
</dbReference>